<proteinExistence type="inferred from homology"/>
<dbReference type="SUPFAM" id="SSF64518">
    <property type="entry name" value="Phase 1 flagellin"/>
    <property type="match status" value="1"/>
</dbReference>
<dbReference type="EMBL" id="CP051685">
    <property type="protein sequence ID" value="QJD99047.1"/>
    <property type="molecule type" value="Genomic_DNA"/>
</dbReference>
<name>A0A7Z2VT86_9BURK</name>
<evidence type="ECO:0000256" key="1">
    <source>
        <dbReference type="ARBA" id="ARBA00004365"/>
    </source>
</evidence>
<dbReference type="PANTHER" id="PTHR42792">
    <property type="entry name" value="FLAGELLIN"/>
    <property type="match status" value="1"/>
</dbReference>
<dbReference type="AlphaFoldDB" id="A0A7Z2VT86"/>
<keyword evidence="6" id="KW-0966">Cell projection</keyword>
<dbReference type="Gene3D" id="1.20.1330.10">
    <property type="entry name" value="f41 fragment of flagellin, N-terminal domain"/>
    <property type="match status" value="1"/>
</dbReference>
<dbReference type="InterPro" id="IPR001029">
    <property type="entry name" value="Flagellin_N"/>
</dbReference>
<evidence type="ECO:0000256" key="3">
    <source>
        <dbReference type="ARBA" id="ARBA00005709"/>
    </source>
</evidence>
<evidence type="ECO:0000313" key="7">
    <source>
        <dbReference type="Proteomes" id="UP000502415"/>
    </source>
</evidence>
<dbReference type="KEGG" id="mfy:HH212_02520"/>
<keyword evidence="7" id="KW-1185">Reference proteome</keyword>
<gene>
    <name evidence="6" type="primary">flgL</name>
    <name evidence="6" type="ORF">HH212_02520</name>
</gene>
<evidence type="ECO:0000256" key="2">
    <source>
        <dbReference type="ARBA" id="ARBA00004613"/>
    </source>
</evidence>
<dbReference type="GO" id="GO:0005576">
    <property type="term" value="C:extracellular region"/>
    <property type="evidence" value="ECO:0007669"/>
    <property type="project" value="UniProtKB-SubCell"/>
</dbReference>
<dbReference type="InterPro" id="IPR001492">
    <property type="entry name" value="Flagellin"/>
</dbReference>
<dbReference type="Proteomes" id="UP000502415">
    <property type="component" value="Chromosome"/>
</dbReference>
<feature type="domain" description="Flagellin N-terminal" evidence="5">
    <location>
        <begin position="3"/>
        <end position="141"/>
    </location>
</feature>
<evidence type="ECO:0000259" key="5">
    <source>
        <dbReference type="Pfam" id="PF00669"/>
    </source>
</evidence>
<evidence type="ECO:0000313" key="6">
    <source>
        <dbReference type="EMBL" id="QJD99047.1"/>
    </source>
</evidence>
<dbReference type="RefSeq" id="WP_169433944.1">
    <property type="nucleotide sequence ID" value="NZ_CP051685.1"/>
</dbReference>
<dbReference type="PANTHER" id="PTHR42792:SF1">
    <property type="entry name" value="FLAGELLAR HOOK-ASSOCIATED PROTEIN 3"/>
    <property type="match status" value="1"/>
</dbReference>
<dbReference type="GO" id="GO:0005198">
    <property type="term" value="F:structural molecule activity"/>
    <property type="evidence" value="ECO:0007669"/>
    <property type="project" value="InterPro"/>
</dbReference>
<accession>A0A7Z2VT86</accession>
<comment type="subcellular location">
    <subcellularLocation>
        <location evidence="1">Bacterial flagellum</location>
    </subcellularLocation>
    <subcellularLocation>
        <location evidence="2">Secreted</location>
    </subcellularLocation>
</comment>
<dbReference type="GO" id="GO:0009424">
    <property type="term" value="C:bacterial-type flagellum hook"/>
    <property type="evidence" value="ECO:0007669"/>
    <property type="project" value="InterPro"/>
</dbReference>
<comment type="similarity">
    <text evidence="3">Belongs to the bacterial flagellin family.</text>
</comment>
<organism evidence="6 7">
    <name type="scientific">Massilia forsythiae</name>
    <dbReference type="NCBI Taxonomy" id="2728020"/>
    <lineage>
        <taxon>Bacteria</taxon>
        <taxon>Pseudomonadati</taxon>
        <taxon>Pseudomonadota</taxon>
        <taxon>Betaproteobacteria</taxon>
        <taxon>Burkholderiales</taxon>
        <taxon>Oxalobacteraceae</taxon>
        <taxon>Telluria group</taxon>
        <taxon>Massilia</taxon>
    </lineage>
</organism>
<evidence type="ECO:0000256" key="4">
    <source>
        <dbReference type="ARBA" id="ARBA00023143"/>
    </source>
</evidence>
<dbReference type="InterPro" id="IPR013384">
    <property type="entry name" value="Flagell_FlgL"/>
</dbReference>
<dbReference type="GO" id="GO:0071973">
    <property type="term" value="P:bacterial-type flagellum-dependent cell motility"/>
    <property type="evidence" value="ECO:0007669"/>
    <property type="project" value="InterPro"/>
</dbReference>
<reference evidence="6 7" key="1">
    <citation type="submission" date="2020-04" db="EMBL/GenBank/DDBJ databases">
        <title>Genome sequencing of novel species.</title>
        <authorList>
            <person name="Heo J."/>
            <person name="Kim S.-J."/>
            <person name="Kim J.-S."/>
            <person name="Hong S.-B."/>
            <person name="Kwon S.-W."/>
        </authorList>
    </citation>
    <scope>NUCLEOTIDE SEQUENCE [LARGE SCALE GENOMIC DNA]</scope>
    <source>
        <strain evidence="6 7">GN2-R2</strain>
    </source>
</reference>
<dbReference type="NCBIfam" id="TIGR02550">
    <property type="entry name" value="flagell_flgL"/>
    <property type="match status" value="1"/>
</dbReference>
<keyword evidence="6" id="KW-0969">Cilium</keyword>
<protein>
    <submittedName>
        <fullName evidence="6">Flagellar hook-associated protein FlgL</fullName>
    </submittedName>
</protein>
<sequence length="303" mass="32189">MRIATSQYQAMMNQSLQKNQERITAVTQQMADGNRIQKPSDDPVDSVRLSRLKREEAGIAQYRANIAAVQQRMTKNEGYLQNMVGDLNSGRDMLVWAADGSNTPSDLNSMVTSLSALRDSLVYTGNSIDQEGRYIFSGTATGQAPIAYDATKALGSRYSYAGNTNDQTVVVGNGVTQAANQNVKGMEDLLNQLDQTIATLSAPGANANDPAVRGVVANGLGSFDKAIDLLSGKVAMLGGQQNILKTIDANHANVSLSNQSAINDIGQLDVGAAAIELNGYQTALQASYKAYSKIGNLSLFAAL</sequence>
<keyword evidence="6" id="KW-0282">Flagellum</keyword>
<keyword evidence="4" id="KW-0975">Bacterial flagellum</keyword>
<dbReference type="Pfam" id="PF00669">
    <property type="entry name" value="Flagellin_N"/>
    <property type="match status" value="1"/>
</dbReference>